<dbReference type="KEGG" id="pte:PTT_18278"/>
<name>E3S6D3_PYRTT</name>
<proteinExistence type="predicted"/>
<evidence type="ECO:0000313" key="3">
    <source>
        <dbReference type="Proteomes" id="UP000001067"/>
    </source>
</evidence>
<accession>E3S6D3</accession>
<keyword evidence="3" id="KW-1185">Reference proteome</keyword>
<feature type="compositionally biased region" description="Pro residues" evidence="1">
    <location>
        <begin position="30"/>
        <end position="43"/>
    </location>
</feature>
<feature type="compositionally biased region" description="Basic and acidic residues" evidence="1">
    <location>
        <begin position="94"/>
        <end position="106"/>
    </location>
</feature>
<reference evidence="2 3" key="1">
    <citation type="journal article" date="2010" name="Genome Biol.">
        <title>A first genome assembly of the barley fungal pathogen Pyrenophora teres f. teres.</title>
        <authorList>
            <person name="Ellwood S.R."/>
            <person name="Liu Z."/>
            <person name="Syme R.A."/>
            <person name="Lai Z."/>
            <person name="Hane J.K."/>
            <person name="Keiper F."/>
            <person name="Moffat C.S."/>
            <person name="Oliver R.P."/>
            <person name="Friesen T.L."/>
        </authorList>
    </citation>
    <scope>NUCLEOTIDE SEQUENCE [LARGE SCALE GENOMIC DNA]</scope>
    <source>
        <strain evidence="2 3">0-1</strain>
    </source>
</reference>
<sequence length="169" mass="19258">MRKSKSNATATASISASTSYKTSSSTTLTPTPPRPLSPLPPPLLHTHPRRSPHTRLHRERNRAPYMLSDLIATTHRLSETLPSELWESSAVFGLRRDGRSGELQVKEKKKNKNKEKNKRKKKKREKEKEKERDKGKKKRVLEERGWGMGGLQGRGLRGVCVGSRREAWL</sequence>
<dbReference type="AlphaFoldDB" id="E3S6D3"/>
<dbReference type="Proteomes" id="UP000001067">
    <property type="component" value="Unassembled WGS sequence"/>
</dbReference>
<feature type="region of interest" description="Disordered" evidence="1">
    <location>
        <begin position="88"/>
        <end position="147"/>
    </location>
</feature>
<feature type="compositionally biased region" description="Basic residues" evidence="1">
    <location>
        <begin position="46"/>
        <end position="60"/>
    </location>
</feature>
<protein>
    <submittedName>
        <fullName evidence="2">Uncharacterized protein</fullName>
    </submittedName>
</protein>
<dbReference type="EMBL" id="GL537390">
    <property type="protein sequence ID" value="EFQ86467.1"/>
    <property type="molecule type" value="Genomic_DNA"/>
</dbReference>
<dbReference type="HOGENOM" id="CLU_1579342_0_0_1"/>
<organism evidence="3">
    <name type="scientific">Pyrenophora teres f. teres (strain 0-1)</name>
    <name type="common">Barley net blotch fungus</name>
    <name type="synonym">Drechslera teres f. teres</name>
    <dbReference type="NCBI Taxonomy" id="861557"/>
    <lineage>
        <taxon>Eukaryota</taxon>
        <taxon>Fungi</taxon>
        <taxon>Dikarya</taxon>
        <taxon>Ascomycota</taxon>
        <taxon>Pezizomycotina</taxon>
        <taxon>Dothideomycetes</taxon>
        <taxon>Pleosporomycetidae</taxon>
        <taxon>Pleosporales</taxon>
        <taxon>Pleosporineae</taxon>
        <taxon>Pleosporaceae</taxon>
        <taxon>Pyrenophora</taxon>
    </lineage>
</organism>
<feature type="compositionally biased region" description="Basic and acidic residues" evidence="1">
    <location>
        <begin position="126"/>
        <end position="145"/>
    </location>
</feature>
<evidence type="ECO:0000256" key="1">
    <source>
        <dbReference type="SAM" id="MobiDB-lite"/>
    </source>
</evidence>
<feature type="region of interest" description="Disordered" evidence="1">
    <location>
        <begin position="1"/>
        <end position="63"/>
    </location>
</feature>
<evidence type="ECO:0000313" key="2">
    <source>
        <dbReference type="EMBL" id="EFQ86467.1"/>
    </source>
</evidence>
<gene>
    <name evidence="2" type="ORF">PTT_18278</name>
</gene>
<feature type="compositionally biased region" description="Low complexity" evidence="1">
    <location>
        <begin position="9"/>
        <end position="29"/>
    </location>
</feature>
<feature type="compositionally biased region" description="Basic residues" evidence="1">
    <location>
        <begin position="107"/>
        <end position="125"/>
    </location>
</feature>